<dbReference type="InterPro" id="IPR007497">
    <property type="entry name" value="SIMPL/DUF541"/>
</dbReference>
<evidence type="ECO:0000256" key="1">
    <source>
        <dbReference type="SAM" id="SignalP"/>
    </source>
</evidence>
<dbReference type="PANTHER" id="PTHR34387:SF1">
    <property type="entry name" value="PERIPLASMIC IMMUNOGENIC PROTEIN"/>
    <property type="match status" value="1"/>
</dbReference>
<reference evidence="2 3" key="1">
    <citation type="submission" date="2021-03" db="EMBL/GenBank/DDBJ databases">
        <title>Isolation and description of Capnocytophaga bilenii sp. nov., a novel Capnocytophaga species, isolated from a gingivitis subject.</title>
        <authorList>
            <person name="Antezack A."/>
            <person name="Monnet-Corti V."/>
            <person name="La Scola B."/>
        </authorList>
    </citation>
    <scope>NUCLEOTIDE SEQUENCE [LARGE SCALE GENOMIC DNA]</scope>
    <source>
        <strain evidence="2 3">Marseille-Q4570</strain>
    </source>
</reference>
<comment type="caution">
    <text evidence="2">The sequence shown here is derived from an EMBL/GenBank/DDBJ whole genome shotgun (WGS) entry which is preliminary data.</text>
</comment>
<feature type="chain" id="PRO_5045402592" evidence="1">
    <location>
        <begin position="19"/>
        <end position="229"/>
    </location>
</feature>
<gene>
    <name evidence="2" type="ORF">J4N46_02480</name>
</gene>
<dbReference type="InterPro" id="IPR052022">
    <property type="entry name" value="26kDa_periplasmic_antigen"/>
</dbReference>
<organism evidence="2 3">
    <name type="scientific">Capnocytophaga bilenii</name>
    <dbReference type="NCBI Taxonomy" id="2819369"/>
    <lineage>
        <taxon>Bacteria</taxon>
        <taxon>Pseudomonadati</taxon>
        <taxon>Bacteroidota</taxon>
        <taxon>Flavobacteriia</taxon>
        <taxon>Flavobacteriales</taxon>
        <taxon>Flavobacteriaceae</taxon>
        <taxon>Capnocytophaga</taxon>
    </lineage>
</organism>
<sequence>MKRLFILLSLASTMTTVAQNVVPTVSVVGEASINVEPTIVNISLSVEREGTDVKLLRQKNGESIAKVIQAINEQEIPLENFKTDYVSLQKQYDYNTKTYKYRISQDIKIKLTDLSKYETLMDKLFEAGVNQIDGISFDITEVERAKITQDARIAALDNARKKALLYAITLDQNIGKALTIKEVGVQDEEPVVFRMKEAAALGSPSKQTLAPGNISIEASIMVTFELLKQ</sequence>
<keyword evidence="1" id="KW-0732">Signal</keyword>
<accession>A0ABS3PVF7</accession>
<dbReference type="Proteomes" id="UP000681610">
    <property type="component" value="Unassembled WGS sequence"/>
</dbReference>
<dbReference type="RefSeq" id="WP_208058036.1">
    <property type="nucleotide sequence ID" value="NZ_CAUQMC010000079.1"/>
</dbReference>
<dbReference type="EMBL" id="JAGDYP010000002">
    <property type="protein sequence ID" value="MBO1883313.1"/>
    <property type="molecule type" value="Genomic_DNA"/>
</dbReference>
<dbReference type="Gene3D" id="3.30.70.2970">
    <property type="entry name" value="Protein of unknown function (DUF541), domain 2"/>
    <property type="match status" value="1"/>
</dbReference>
<evidence type="ECO:0000313" key="2">
    <source>
        <dbReference type="EMBL" id="MBO1883313.1"/>
    </source>
</evidence>
<dbReference type="Pfam" id="PF04402">
    <property type="entry name" value="SIMPL"/>
    <property type="match status" value="1"/>
</dbReference>
<keyword evidence="3" id="KW-1185">Reference proteome</keyword>
<name>A0ABS3PVF7_9FLAO</name>
<evidence type="ECO:0000313" key="3">
    <source>
        <dbReference type="Proteomes" id="UP000681610"/>
    </source>
</evidence>
<dbReference type="PANTHER" id="PTHR34387">
    <property type="entry name" value="SLR1258 PROTEIN"/>
    <property type="match status" value="1"/>
</dbReference>
<proteinExistence type="predicted"/>
<feature type="signal peptide" evidence="1">
    <location>
        <begin position="1"/>
        <end position="18"/>
    </location>
</feature>
<protein>
    <submittedName>
        <fullName evidence="2">SIMPL domain-containing protein</fullName>
    </submittedName>
</protein>
<dbReference type="Gene3D" id="3.30.110.170">
    <property type="entry name" value="Protein of unknown function (DUF541), domain 1"/>
    <property type="match status" value="1"/>
</dbReference>